<dbReference type="Proteomes" id="UP001303046">
    <property type="component" value="Unassembled WGS sequence"/>
</dbReference>
<comment type="caution">
    <text evidence="1">Lacks conserved residue(s) required for the propagation of feature annotation.</text>
</comment>
<evidence type="ECO:0000256" key="2">
    <source>
        <dbReference type="SAM" id="SignalP"/>
    </source>
</evidence>
<evidence type="ECO:0000256" key="1">
    <source>
        <dbReference type="PROSITE-ProRule" id="PRU01005"/>
    </source>
</evidence>
<evidence type="ECO:0000313" key="5">
    <source>
        <dbReference type="Proteomes" id="UP001303046"/>
    </source>
</evidence>
<dbReference type="Gene3D" id="1.10.10.1940">
    <property type="match status" value="2"/>
</dbReference>
<keyword evidence="5" id="KW-1185">Reference proteome</keyword>
<keyword evidence="1" id="KW-1015">Disulfide bond</keyword>
<feature type="chain" id="PRO_5045397630" description="ShKT domain-containing protein" evidence="2">
    <location>
        <begin position="20"/>
        <end position="137"/>
    </location>
</feature>
<dbReference type="PROSITE" id="PS51670">
    <property type="entry name" value="SHKT"/>
    <property type="match status" value="1"/>
</dbReference>
<dbReference type="PANTHER" id="PTHR21724:SF109">
    <property type="entry name" value="SHKT DOMAIN-CONTAINING PROTEIN"/>
    <property type="match status" value="1"/>
</dbReference>
<dbReference type="PANTHER" id="PTHR21724">
    <property type="entry name" value="SHKT DOMAIN-CONTAINING PROTEIN"/>
    <property type="match status" value="1"/>
</dbReference>
<protein>
    <recommendedName>
        <fullName evidence="3">ShKT domain-containing protein</fullName>
    </recommendedName>
</protein>
<feature type="disulfide bond" evidence="1">
    <location>
        <begin position="48"/>
        <end position="82"/>
    </location>
</feature>
<accession>A0ABR1DPY2</accession>
<name>A0ABR1DPY2_NECAM</name>
<keyword evidence="2" id="KW-0732">Signal</keyword>
<feature type="signal peptide" evidence="2">
    <location>
        <begin position="1"/>
        <end position="19"/>
    </location>
</feature>
<feature type="domain" description="ShKT" evidence="3">
    <location>
        <begin position="48"/>
        <end position="82"/>
    </location>
</feature>
<evidence type="ECO:0000259" key="3">
    <source>
        <dbReference type="PROSITE" id="PS51670"/>
    </source>
</evidence>
<evidence type="ECO:0000313" key="4">
    <source>
        <dbReference type="EMBL" id="KAK6752489.1"/>
    </source>
</evidence>
<reference evidence="4 5" key="1">
    <citation type="submission" date="2023-08" db="EMBL/GenBank/DDBJ databases">
        <title>A Necator americanus chromosomal reference genome.</title>
        <authorList>
            <person name="Ilik V."/>
            <person name="Petrzelkova K.J."/>
            <person name="Pardy F."/>
            <person name="Fuh T."/>
            <person name="Niatou-Singa F.S."/>
            <person name="Gouil Q."/>
            <person name="Baker L."/>
            <person name="Ritchie M.E."/>
            <person name="Jex A.R."/>
            <person name="Gazzola D."/>
            <person name="Li H."/>
            <person name="Toshio Fujiwara R."/>
            <person name="Zhan B."/>
            <person name="Aroian R.V."/>
            <person name="Pafco B."/>
            <person name="Schwarz E.M."/>
        </authorList>
    </citation>
    <scope>NUCLEOTIDE SEQUENCE [LARGE SCALE GENOMIC DNA]</scope>
    <source>
        <strain evidence="4 5">Aroian</strain>
        <tissue evidence="4">Whole animal</tissue>
    </source>
</reference>
<organism evidence="4 5">
    <name type="scientific">Necator americanus</name>
    <name type="common">Human hookworm</name>
    <dbReference type="NCBI Taxonomy" id="51031"/>
    <lineage>
        <taxon>Eukaryota</taxon>
        <taxon>Metazoa</taxon>
        <taxon>Ecdysozoa</taxon>
        <taxon>Nematoda</taxon>
        <taxon>Chromadorea</taxon>
        <taxon>Rhabditida</taxon>
        <taxon>Rhabditina</taxon>
        <taxon>Rhabditomorpha</taxon>
        <taxon>Strongyloidea</taxon>
        <taxon>Ancylostomatidae</taxon>
        <taxon>Bunostominae</taxon>
        <taxon>Necator</taxon>
    </lineage>
</organism>
<sequence>MWILVVYLVVIASTVPIETETDTDIENQAQAAPAAPIRAAPDNDTTNCKDTLSDCSRYQKLCTNERYKHVMITQCAKTCNLCETPCLDRTPRCVEWNNNGFCSSQFYPSSMKEFLCAQTCKICDSPGSTTSAPTSPK</sequence>
<dbReference type="EMBL" id="JAVFWL010000004">
    <property type="protein sequence ID" value="KAK6752489.1"/>
    <property type="molecule type" value="Genomic_DNA"/>
</dbReference>
<proteinExistence type="predicted"/>
<dbReference type="SMART" id="SM00254">
    <property type="entry name" value="ShKT"/>
    <property type="match status" value="2"/>
</dbReference>
<comment type="caution">
    <text evidence="4">The sequence shown here is derived from an EMBL/GenBank/DDBJ whole genome shotgun (WGS) entry which is preliminary data.</text>
</comment>
<gene>
    <name evidence="4" type="primary">Necator_chrIV.g17033</name>
    <name evidence="4" type="ORF">RB195_003735</name>
</gene>
<dbReference type="Pfam" id="PF01549">
    <property type="entry name" value="ShK"/>
    <property type="match status" value="2"/>
</dbReference>
<dbReference type="InterPro" id="IPR003582">
    <property type="entry name" value="ShKT_dom"/>
</dbReference>